<dbReference type="InterPro" id="IPR006104">
    <property type="entry name" value="Glyco_hydro_2_N"/>
</dbReference>
<dbReference type="InterPro" id="IPR013783">
    <property type="entry name" value="Ig-like_fold"/>
</dbReference>
<dbReference type="GO" id="GO:0005975">
    <property type="term" value="P:carbohydrate metabolic process"/>
    <property type="evidence" value="ECO:0007669"/>
    <property type="project" value="InterPro"/>
</dbReference>
<dbReference type="GO" id="GO:0004565">
    <property type="term" value="F:beta-galactosidase activity"/>
    <property type="evidence" value="ECO:0007669"/>
    <property type="project" value="UniProtKB-EC"/>
</dbReference>
<dbReference type="InterPro" id="IPR051913">
    <property type="entry name" value="GH2_Domain-Containing"/>
</dbReference>
<dbReference type="Gene3D" id="2.60.40.10">
    <property type="entry name" value="Immunoglobulins"/>
    <property type="match status" value="2"/>
</dbReference>
<dbReference type="Pfam" id="PF00703">
    <property type="entry name" value="Glyco_hydro_2"/>
    <property type="match status" value="1"/>
</dbReference>
<dbReference type="Pfam" id="PF00754">
    <property type="entry name" value="F5_F8_type_C"/>
    <property type="match status" value="1"/>
</dbReference>
<organism evidence="6 7">
    <name type="scientific">Microbulbifer rhizosphaerae</name>
    <dbReference type="NCBI Taxonomy" id="1562603"/>
    <lineage>
        <taxon>Bacteria</taxon>
        <taxon>Pseudomonadati</taxon>
        <taxon>Pseudomonadota</taxon>
        <taxon>Gammaproteobacteria</taxon>
        <taxon>Cellvibrionales</taxon>
        <taxon>Microbulbiferaceae</taxon>
        <taxon>Microbulbifer</taxon>
    </lineage>
</organism>
<evidence type="ECO:0000313" key="6">
    <source>
        <dbReference type="EMBL" id="MBB3061204.1"/>
    </source>
</evidence>
<dbReference type="PANTHER" id="PTHR42732">
    <property type="entry name" value="BETA-GALACTOSIDASE"/>
    <property type="match status" value="1"/>
</dbReference>
<keyword evidence="3 6" id="KW-0326">Glycosidase</keyword>
<dbReference type="Gene3D" id="3.20.20.80">
    <property type="entry name" value="Glycosidases"/>
    <property type="match status" value="1"/>
</dbReference>
<dbReference type="InterPro" id="IPR000421">
    <property type="entry name" value="FA58C"/>
</dbReference>
<evidence type="ECO:0000313" key="7">
    <source>
        <dbReference type="Proteomes" id="UP000535937"/>
    </source>
</evidence>
<keyword evidence="2 6" id="KW-0378">Hydrolase</keyword>
<protein>
    <submittedName>
        <fullName evidence="6">Beta-galactosidase</fullName>
        <ecNumber evidence="6">3.2.1.23</ecNumber>
    </submittedName>
</protein>
<dbReference type="InterPro" id="IPR008979">
    <property type="entry name" value="Galactose-bd-like_sf"/>
</dbReference>
<feature type="chain" id="PRO_5030668498" evidence="4">
    <location>
        <begin position="27"/>
        <end position="887"/>
    </location>
</feature>
<dbReference type="Proteomes" id="UP000535937">
    <property type="component" value="Unassembled WGS sequence"/>
</dbReference>
<evidence type="ECO:0000256" key="2">
    <source>
        <dbReference type="ARBA" id="ARBA00022801"/>
    </source>
</evidence>
<evidence type="ECO:0000259" key="5">
    <source>
        <dbReference type="PROSITE" id="PS50022"/>
    </source>
</evidence>
<name>A0A7W4WBH6_9GAMM</name>
<gene>
    <name evidence="6" type="ORF">FHS09_002037</name>
</gene>
<dbReference type="PRINTS" id="PR00132">
    <property type="entry name" value="GLHYDRLASE2"/>
</dbReference>
<evidence type="ECO:0000256" key="3">
    <source>
        <dbReference type="ARBA" id="ARBA00023295"/>
    </source>
</evidence>
<dbReference type="InterPro" id="IPR006102">
    <property type="entry name" value="Ig-like_GH2"/>
</dbReference>
<evidence type="ECO:0000256" key="1">
    <source>
        <dbReference type="ARBA" id="ARBA00007401"/>
    </source>
</evidence>
<comment type="similarity">
    <text evidence="1">Belongs to the glycosyl hydrolase 2 family.</text>
</comment>
<proteinExistence type="inferred from homology"/>
<dbReference type="InterPro" id="IPR006103">
    <property type="entry name" value="Glyco_hydro_2_cat"/>
</dbReference>
<dbReference type="EC" id="3.2.1.23" evidence="6"/>
<dbReference type="InterPro" id="IPR017853">
    <property type="entry name" value="GH"/>
</dbReference>
<keyword evidence="4" id="KW-0732">Signal</keyword>
<sequence>MSYCNRKLTLIGIVFASLLSSLAVEAREEVNINREWKFSLGDVAEADQATFRDQGWDDVHLPHSFSLPYFLSPKFYTGTGWYRKHLQVPKAWDGKRIAVEFEGVFQDTQVYANGVKVGRHQGGYVGFTFDLTDYLKPGDNVIAVRVNNEWNPGLAPRAGDHAFSGGIYRDVQLVVTDPVHVAWYGTFVTTPTLAAEEGRSSKVNIQTEVRNASAQSRAITVKTDIVDPDGEIVATTRSERTVPAQSTVVFDQTTKAIAAPELWSPATPMLYRAVTTLRDGTAELDRYSTTFGFRWFEWTADSGFFLNGDHTYLYGANVHQDHAGWGDAVTNTGFFRDVKIMKDAGFNFIRGSHYPHDPAFSEACDELGMLFWSEGTFWGMGGFRGDGHWNASAYPIDPADEAAFEESVLHSLRSMIRIHRNHPSIIAWSIGNEMFFTAPETVPKMRDLLVRGVALARELDPTRPAAVGGAQRPFDDSNRIDRIGDIAGYNGDGASQPAFQDPGVPNMVSEYGSITTHRPGEYAPGWDHLSGDKGQPVHAWRSGQAIWSGFDHGSHGGPNLELMGIVDYFRLPKRAWYWYRNAYRDIPPPAWPVVGKGQGTPAKLSLTADKTILESVNGTDDAHLIVSVLNSEGIRLSNDVPVTLSILSGPGEFPTGRSITFTPPGHGEASDIQIRDGQAAIEFRSYESGTSVVQASSPGLKSAALSIVSKGLPVYREGVTAKVGERPYHRFDGELAAGGPSASKLLAYSRPSKASNAAEGYASSLANDGNPDTAWLAADQKPGAWWMLALEAAYDVTSVELTFPAEGNYRYRIEASTDAVEWTTIVNQSDTESVDRRRLATGNFGKSVAFIRVVFNGLPKGAAAGIADIVVGGHDPDGTTTADTARL</sequence>
<feature type="signal peptide" evidence="4">
    <location>
        <begin position="1"/>
        <end position="26"/>
    </location>
</feature>
<keyword evidence="7" id="KW-1185">Reference proteome</keyword>
<evidence type="ECO:0000256" key="4">
    <source>
        <dbReference type="SAM" id="SignalP"/>
    </source>
</evidence>
<dbReference type="SUPFAM" id="SSF49303">
    <property type="entry name" value="beta-Galactosidase/glucuronidase domain"/>
    <property type="match status" value="1"/>
</dbReference>
<reference evidence="6 7" key="1">
    <citation type="submission" date="2020-08" db="EMBL/GenBank/DDBJ databases">
        <title>Genomic Encyclopedia of Type Strains, Phase III (KMG-III): the genomes of soil and plant-associated and newly described type strains.</title>
        <authorList>
            <person name="Whitman W."/>
        </authorList>
    </citation>
    <scope>NUCLEOTIDE SEQUENCE [LARGE SCALE GENOMIC DNA]</scope>
    <source>
        <strain evidence="6 7">CECT 8799</strain>
    </source>
</reference>
<accession>A0A7W4WBH6</accession>
<dbReference type="AlphaFoldDB" id="A0A7W4WBH6"/>
<dbReference type="SUPFAM" id="SSF49785">
    <property type="entry name" value="Galactose-binding domain-like"/>
    <property type="match status" value="2"/>
</dbReference>
<comment type="caution">
    <text evidence="6">The sequence shown here is derived from an EMBL/GenBank/DDBJ whole genome shotgun (WGS) entry which is preliminary data.</text>
</comment>
<dbReference type="Gene3D" id="2.60.120.260">
    <property type="entry name" value="Galactose-binding domain-like"/>
    <property type="match status" value="2"/>
</dbReference>
<dbReference type="PROSITE" id="PS50022">
    <property type="entry name" value="FA58C_3"/>
    <property type="match status" value="1"/>
</dbReference>
<dbReference type="SUPFAM" id="SSF51445">
    <property type="entry name" value="(Trans)glycosidases"/>
    <property type="match status" value="1"/>
</dbReference>
<dbReference type="InterPro" id="IPR036156">
    <property type="entry name" value="Beta-gal/glucu_dom_sf"/>
</dbReference>
<dbReference type="Pfam" id="PF02837">
    <property type="entry name" value="Glyco_hydro_2_N"/>
    <property type="match status" value="1"/>
</dbReference>
<dbReference type="RefSeq" id="WP_183459374.1">
    <property type="nucleotide sequence ID" value="NZ_JACHWZ010000008.1"/>
</dbReference>
<dbReference type="EMBL" id="JACHWZ010000008">
    <property type="protein sequence ID" value="MBB3061204.1"/>
    <property type="molecule type" value="Genomic_DNA"/>
</dbReference>
<dbReference type="PANTHER" id="PTHR42732:SF1">
    <property type="entry name" value="BETA-MANNOSIDASE"/>
    <property type="match status" value="1"/>
</dbReference>
<dbReference type="Pfam" id="PF02836">
    <property type="entry name" value="Glyco_hydro_2_C"/>
    <property type="match status" value="1"/>
</dbReference>
<dbReference type="InterPro" id="IPR006101">
    <property type="entry name" value="Glyco_hydro_2"/>
</dbReference>
<feature type="domain" description="F5/8 type C" evidence="5">
    <location>
        <begin position="730"/>
        <end position="829"/>
    </location>
</feature>